<name>A0A8H4UHB7_9HYPO</name>
<dbReference type="OrthoDB" id="3599883at2759"/>
<sequence>MHHSRRKSGHGLANTTSTEARKTVSATDPTKYKRPAMTRRHTPQKLGRSQRDRERERTESWEDERESFPQFCCRRVDQTATSQSASSVRHYASVNYPFYSTGNPEPRDIIPRASPSRPSSMLLSSPPTTPGTGAAAYQHTSALSALRSLNARPPSPPSPTGSSSNLWPFSRSAATSPHNSYSRPSAAYFSSTYDGGYYGSSGYTYDGMDRPLPSRHPGGYSRPKSIELVTPMVGR</sequence>
<comment type="caution">
    <text evidence="2">The sequence shown here is derived from an EMBL/GenBank/DDBJ whole genome shotgun (WGS) entry which is preliminary data.</text>
</comment>
<reference evidence="2" key="2">
    <citation type="submission" date="2020-05" db="EMBL/GenBank/DDBJ databases">
        <authorList>
            <person name="Kim H.-S."/>
            <person name="Proctor R.H."/>
            <person name="Brown D.W."/>
        </authorList>
    </citation>
    <scope>NUCLEOTIDE SEQUENCE</scope>
    <source>
        <strain evidence="2">NRRL 22465</strain>
    </source>
</reference>
<evidence type="ECO:0000256" key="1">
    <source>
        <dbReference type="SAM" id="MobiDB-lite"/>
    </source>
</evidence>
<proteinExistence type="predicted"/>
<evidence type="ECO:0000313" key="2">
    <source>
        <dbReference type="EMBL" id="KAF4976205.1"/>
    </source>
</evidence>
<accession>A0A8H4UHB7</accession>
<protein>
    <submittedName>
        <fullName evidence="2">Uncharacterized protein</fullName>
    </submittedName>
</protein>
<reference evidence="2" key="1">
    <citation type="journal article" date="2020" name="BMC Genomics">
        <title>Correction to: Identification and distribution of gene clusters required for synthesis of sphingolipid metabolism inhibitors in diverse species of the filamentous fungus Fusarium.</title>
        <authorList>
            <person name="Kim H.S."/>
            <person name="Lohmar J.M."/>
            <person name="Busman M."/>
            <person name="Brown D.W."/>
            <person name="Naumann T.A."/>
            <person name="Divon H.H."/>
            <person name="Lysoe E."/>
            <person name="Uhlig S."/>
            <person name="Proctor R.H."/>
        </authorList>
    </citation>
    <scope>NUCLEOTIDE SEQUENCE</scope>
    <source>
        <strain evidence="2">NRRL 22465</strain>
    </source>
</reference>
<dbReference type="InterPro" id="IPR024368">
    <property type="entry name" value="Ecl1/2/3"/>
</dbReference>
<feature type="compositionally biased region" description="Polar residues" evidence="1">
    <location>
        <begin position="78"/>
        <end position="87"/>
    </location>
</feature>
<dbReference type="Proteomes" id="UP000635477">
    <property type="component" value="Unassembled WGS sequence"/>
</dbReference>
<feature type="region of interest" description="Disordered" evidence="1">
    <location>
        <begin position="1"/>
        <end position="135"/>
    </location>
</feature>
<feature type="compositionally biased region" description="Basic residues" evidence="1">
    <location>
        <begin position="32"/>
        <end position="43"/>
    </location>
</feature>
<feature type="compositionally biased region" description="Low complexity" evidence="1">
    <location>
        <begin position="111"/>
        <end position="135"/>
    </location>
</feature>
<feature type="compositionally biased region" description="Basic and acidic residues" evidence="1">
    <location>
        <begin position="49"/>
        <end position="60"/>
    </location>
</feature>
<feature type="compositionally biased region" description="Polar residues" evidence="1">
    <location>
        <begin position="13"/>
        <end position="28"/>
    </location>
</feature>
<dbReference type="Pfam" id="PF12855">
    <property type="entry name" value="Ecl1"/>
    <property type="match status" value="1"/>
</dbReference>
<gene>
    <name evidence="2" type="ORF">FZEAL_7097</name>
</gene>
<feature type="region of interest" description="Disordered" evidence="1">
    <location>
        <begin position="204"/>
        <end position="224"/>
    </location>
</feature>
<dbReference type="EMBL" id="JABEYC010000561">
    <property type="protein sequence ID" value="KAF4976205.1"/>
    <property type="molecule type" value="Genomic_DNA"/>
</dbReference>
<evidence type="ECO:0000313" key="3">
    <source>
        <dbReference type="Proteomes" id="UP000635477"/>
    </source>
</evidence>
<keyword evidence="3" id="KW-1185">Reference proteome</keyword>
<organism evidence="2 3">
    <name type="scientific">Fusarium zealandicum</name>
    <dbReference type="NCBI Taxonomy" id="1053134"/>
    <lineage>
        <taxon>Eukaryota</taxon>
        <taxon>Fungi</taxon>
        <taxon>Dikarya</taxon>
        <taxon>Ascomycota</taxon>
        <taxon>Pezizomycotina</taxon>
        <taxon>Sordariomycetes</taxon>
        <taxon>Hypocreomycetidae</taxon>
        <taxon>Hypocreales</taxon>
        <taxon>Nectriaceae</taxon>
        <taxon>Fusarium</taxon>
        <taxon>Fusarium staphyleae species complex</taxon>
    </lineage>
</organism>
<dbReference type="AlphaFoldDB" id="A0A8H4UHB7"/>